<dbReference type="PANTHER" id="PTHR43289:SF6">
    <property type="entry name" value="SERINE_THREONINE-PROTEIN KINASE NEKL-3"/>
    <property type="match status" value="1"/>
</dbReference>
<proteinExistence type="predicted"/>
<dbReference type="Gene3D" id="3.30.200.20">
    <property type="entry name" value="Phosphorylase Kinase, domain 1"/>
    <property type="match status" value="1"/>
</dbReference>
<evidence type="ECO:0000256" key="2">
    <source>
        <dbReference type="ARBA" id="ARBA00022741"/>
    </source>
</evidence>
<dbReference type="PANTHER" id="PTHR43289">
    <property type="entry name" value="MITOGEN-ACTIVATED PROTEIN KINASE KINASE KINASE 20-RELATED"/>
    <property type="match status" value="1"/>
</dbReference>
<organism evidence="6 7">
    <name type="scientific">Microvenator marinus</name>
    <dbReference type="NCBI Taxonomy" id="2600177"/>
    <lineage>
        <taxon>Bacteria</taxon>
        <taxon>Deltaproteobacteria</taxon>
        <taxon>Bradymonadales</taxon>
        <taxon>Microvenatoraceae</taxon>
        <taxon>Microvenator</taxon>
    </lineage>
</organism>
<dbReference type="AlphaFoldDB" id="A0A5B8XW23"/>
<dbReference type="KEGG" id="bbae:FRD01_19645"/>
<keyword evidence="1" id="KW-0808">Transferase</keyword>
<dbReference type="InterPro" id="IPR000719">
    <property type="entry name" value="Prot_kinase_dom"/>
</dbReference>
<evidence type="ECO:0000313" key="6">
    <source>
        <dbReference type="EMBL" id="QED29407.1"/>
    </source>
</evidence>
<dbReference type="PROSITE" id="PS00108">
    <property type="entry name" value="PROTEIN_KINASE_ST"/>
    <property type="match status" value="1"/>
</dbReference>
<dbReference type="GO" id="GO:0005524">
    <property type="term" value="F:ATP binding"/>
    <property type="evidence" value="ECO:0007669"/>
    <property type="project" value="UniProtKB-KW"/>
</dbReference>
<dbReference type="OrthoDB" id="9779541at2"/>
<dbReference type="EMBL" id="CP042467">
    <property type="protein sequence ID" value="QED29407.1"/>
    <property type="molecule type" value="Genomic_DNA"/>
</dbReference>
<reference evidence="6 7" key="1">
    <citation type="submission" date="2019-08" db="EMBL/GenBank/DDBJ databases">
        <authorList>
            <person name="Liang Q."/>
        </authorList>
    </citation>
    <scope>NUCLEOTIDE SEQUENCE [LARGE SCALE GENOMIC DNA]</scope>
    <source>
        <strain evidence="6 7">V1718</strain>
    </source>
</reference>
<dbReference type="SUPFAM" id="SSF56112">
    <property type="entry name" value="Protein kinase-like (PK-like)"/>
    <property type="match status" value="1"/>
</dbReference>
<dbReference type="InterPro" id="IPR049806">
    <property type="entry name" value="MasK-like_C"/>
</dbReference>
<evidence type="ECO:0000256" key="1">
    <source>
        <dbReference type="ARBA" id="ARBA00022679"/>
    </source>
</evidence>
<evidence type="ECO:0000313" key="7">
    <source>
        <dbReference type="Proteomes" id="UP000321595"/>
    </source>
</evidence>
<keyword evidence="6" id="KW-0723">Serine/threonine-protein kinase</keyword>
<dbReference type="Gene3D" id="1.10.510.10">
    <property type="entry name" value="Transferase(Phosphotransferase) domain 1"/>
    <property type="match status" value="1"/>
</dbReference>
<gene>
    <name evidence="6" type="ORF">FRD01_19645</name>
</gene>
<evidence type="ECO:0000259" key="5">
    <source>
        <dbReference type="PROSITE" id="PS50011"/>
    </source>
</evidence>
<keyword evidence="4" id="KW-0067">ATP-binding</keyword>
<dbReference type="CDD" id="cd14014">
    <property type="entry name" value="STKc_PknB_like"/>
    <property type="match status" value="1"/>
</dbReference>
<dbReference type="InterPro" id="IPR011009">
    <property type="entry name" value="Kinase-like_dom_sf"/>
</dbReference>
<dbReference type="PROSITE" id="PS50011">
    <property type="entry name" value="PROTEIN_KINASE_DOM"/>
    <property type="match status" value="1"/>
</dbReference>
<protein>
    <submittedName>
        <fullName evidence="6">Serine/threonine protein kinase</fullName>
    </submittedName>
</protein>
<dbReference type="Pfam" id="PF00069">
    <property type="entry name" value="Pkinase"/>
    <property type="match status" value="1"/>
</dbReference>
<dbReference type="NCBIfam" id="NF033768">
    <property type="entry name" value="myxo_SS_tail"/>
    <property type="match status" value="1"/>
</dbReference>
<evidence type="ECO:0000256" key="3">
    <source>
        <dbReference type="ARBA" id="ARBA00022777"/>
    </source>
</evidence>
<dbReference type="SMART" id="SM00220">
    <property type="entry name" value="S_TKc"/>
    <property type="match status" value="1"/>
</dbReference>
<name>A0A5B8XW23_9DELT</name>
<sequence>MKICSKCLRQYGDEVEFCEDDESPLKPFNDQAIRLTGKILDGRFQVEKKLAEGGMGEVFSGIQLSVNRPVAIKVLRPAMAVSEEYVNRFLREANIASTISHPNFVHIYDFGQDQENQVLYLAMEYLQGEDLYARMSKGRLPLTQALEICIQILSALEAAHAANIVHRDLKPENIFLLDQPGIMVKVLDFGIAKELGKSNMTKTGQIFGTPDYMSPEQCLSQTDIDGRSDLYSLGCILHELIVGHPPFQSSSIIQILLAQVNDPVPDLRNSDVALPSGIHTVLRTLLQKHPDDRYSSASAAKRAFENELERLVQDTAAQEAYQDSVTQTQELRRQDSHAMTMVRTRQSSQLINLGSYESLPKPTETVEDAAPQPASRAPVLWAITGVLVLAAGAAVVGKDFFIAKPEPGNQIGALLEAVRIVPEAIEDARQEMYTENAGAEAEILARNTSIFATSMALTPKGQTPEPVRVATRPKVAQKTNALLDLRTPTSIETRARRQSRGLLPCYNQRQDPEAAGDVKFSFRILPDGSVDGVKIDSTELGPKTTECIKSKVQSWSFGEAKIGAPIVNHQRTVTFGVKK</sequence>
<dbReference type="InterPro" id="IPR008271">
    <property type="entry name" value="Ser/Thr_kinase_AS"/>
</dbReference>
<dbReference type="RefSeq" id="WP_146962640.1">
    <property type="nucleotide sequence ID" value="NZ_CP042467.1"/>
</dbReference>
<evidence type="ECO:0000256" key="4">
    <source>
        <dbReference type="ARBA" id="ARBA00022840"/>
    </source>
</evidence>
<keyword evidence="2" id="KW-0547">Nucleotide-binding</keyword>
<dbReference type="Proteomes" id="UP000321595">
    <property type="component" value="Chromosome"/>
</dbReference>
<keyword evidence="7" id="KW-1185">Reference proteome</keyword>
<keyword evidence="3 6" id="KW-0418">Kinase</keyword>
<feature type="domain" description="Protein kinase" evidence="5">
    <location>
        <begin position="44"/>
        <end position="305"/>
    </location>
</feature>
<accession>A0A5B8XW23</accession>
<dbReference type="GO" id="GO:0004674">
    <property type="term" value="F:protein serine/threonine kinase activity"/>
    <property type="evidence" value="ECO:0007669"/>
    <property type="project" value="UniProtKB-KW"/>
</dbReference>